<dbReference type="Gene3D" id="2.60.120.260">
    <property type="entry name" value="Galactose-binding domain-like"/>
    <property type="match status" value="1"/>
</dbReference>
<organism evidence="13 14">
    <name type="scientific">Lithohypha guttulata</name>
    <dbReference type="NCBI Taxonomy" id="1690604"/>
    <lineage>
        <taxon>Eukaryota</taxon>
        <taxon>Fungi</taxon>
        <taxon>Dikarya</taxon>
        <taxon>Ascomycota</taxon>
        <taxon>Pezizomycotina</taxon>
        <taxon>Eurotiomycetes</taxon>
        <taxon>Chaetothyriomycetidae</taxon>
        <taxon>Chaetothyriales</taxon>
        <taxon>Trichomeriaceae</taxon>
        <taxon>Lithohypha</taxon>
    </lineage>
</organism>
<dbReference type="SUPFAM" id="SSF53335">
    <property type="entry name" value="S-adenosyl-L-methionine-dependent methyltransferases"/>
    <property type="match status" value="1"/>
</dbReference>
<gene>
    <name evidence="13" type="ORF">LTR24_007693</name>
</gene>
<dbReference type="Proteomes" id="UP001345013">
    <property type="component" value="Unassembled WGS sequence"/>
</dbReference>
<evidence type="ECO:0000256" key="1">
    <source>
        <dbReference type="ARBA" id="ARBA00006762"/>
    </source>
</evidence>
<dbReference type="EMBL" id="JAVRRG010000119">
    <property type="protein sequence ID" value="KAK5083403.1"/>
    <property type="molecule type" value="Genomic_DNA"/>
</dbReference>
<evidence type="ECO:0000259" key="12">
    <source>
        <dbReference type="PROSITE" id="PS51284"/>
    </source>
</evidence>
<evidence type="ECO:0000256" key="7">
    <source>
        <dbReference type="ARBA" id="ARBA00022776"/>
    </source>
</evidence>
<dbReference type="SUPFAM" id="SSF49785">
    <property type="entry name" value="Galactose-binding domain-like"/>
    <property type="match status" value="1"/>
</dbReference>
<dbReference type="PROSITE" id="PS51682">
    <property type="entry name" value="SAM_OMT_I"/>
    <property type="match status" value="1"/>
</dbReference>
<evidence type="ECO:0000256" key="8">
    <source>
        <dbReference type="ARBA" id="ARBA00022939"/>
    </source>
</evidence>
<evidence type="ECO:0000256" key="10">
    <source>
        <dbReference type="ARBA" id="ARBA00023453"/>
    </source>
</evidence>
<comment type="similarity">
    <text evidence="1">Belongs to the APC10 family.</text>
</comment>
<dbReference type="PROSITE" id="PS51284">
    <property type="entry name" value="DOC"/>
    <property type="match status" value="1"/>
</dbReference>
<dbReference type="PANTHER" id="PTHR43836:SF2">
    <property type="entry name" value="CATECHOL O-METHYLTRANSFERASE 1-RELATED"/>
    <property type="match status" value="1"/>
</dbReference>
<evidence type="ECO:0000256" key="2">
    <source>
        <dbReference type="ARBA" id="ARBA00012880"/>
    </source>
</evidence>
<dbReference type="InterPro" id="IPR016901">
    <property type="entry name" value="APC10/Doc1"/>
</dbReference>
<dbReference type="SMART" id="SM01337">
    <property type="entry name" value="APC10"/>
    <property type="match status" value="1"/>
</dbReference>
<comment type="caution">
    <text evidence="13">The sequence shown here is derived from an EMBL/GenBank/DDBJ whole genome shotgun (WGS) entry which is preliminary data.</text>
</comment>
<evidence type="ECO:0000256" key="6">
    <source>
        <dbReference type="ARBA" id="ARBA00022691"/>
    </source>
</evidence>
<dbReference type="InterPro" id="IPR002935">
    <property type="entry name" value="SAM_O-MeTrfase"/>
</dbReference>
<sequence>MAAEFDKSKVYQEQEEVFFDDGREIELLHFVYGKSDIEDIRNDPKRVLEAIDEFARTKKYLMNVGEDKGKIVSDLIAEVKPQTMVELGGYIGYSCILFGDAVRKAGGKKYFSLERNPEFAAVIASLVDLAGLSDVVKVIVGSSDASIKRLHSSGMLQHVDTMFLDHYKPAYTTDLKLCEELKLVTPGSVMAADNVIKPGNPPYLEYVRSTCDEKRQASKGDGVNGVDARFADRTAKQYARREGEAKLDETRVGNPNLIYESKLVNSWEPSGVPDGVEITRCKAVDLESILASHERKIIMPRPARRAAPAQARDEQHATTPTRPTATNAITAAIPPSMLETPTGPRFQTTPQHATRAHDLESSVPEAARPARLRRQQHVELLDQAGRAPDTTPVNGGNVQDRVDASHISRLPLESTEDDTINEDETSLLESAHHTEDVKALVGLRDISSLATWTLSSAKPGCALAQLRHPNPSHFWQSDGPQPHTLTLHFFKLVSVVKIRIYLDFKLDESYTPTKMKFFAGMSEGGLVEFGSWEVEDTVDPETGEMSSNVEKIRGWIEIPLKGVGGRDPSYYEAQEARRARAYEKRILQQQTSGDHLMDIEEDDEEDDLVGGDVLRAMVVQVFAKDEASAKEMRKLVKRTKPKTKKGDAAADLDREEVAALLPAEWMGEPEIR</sequence>
<feature type="region of interest" description="Disordered" evidence="11">
    <location>
        <begin position="383"/>
        <end position="420"/>
    </location>
</feature>
<evidence type="ECO:0000256" key="9">
    <source>
        <dbReference type="ARBA" id="ARBA00023306"/>
    </source>
</evidence>
<keyword evidence="8" id="KW-0128">Catecholamine metabolism</keyword>
<keyword evidence="9" id="KW-0131">Cell cycle</keyword>
<protein>
    <recommendedName>
        <fullName evidence="2">catechol O-methyltransferase</fullName>
        <ecNumber evidence="2">2.1.1.6</ecNumber>
    </recommendedName>
</protein>
<dbReference type="EC" id="2.1.1.6" evidence="2"/>
<keyword evidence="4" id="KW-0132">Cell division</keyword>
<evidence type="ECO:0000256" key="3">
    <source>
        <dbReference type="ARBA" id="ARBA00022603"/>
    </source>
</evidence>
<name>A0ABR0K2D0_9EURO</name>
<evidence type="ECO:0000313" key="13">
    <source>
        <dbReference type="EMBL" id="KAK5083403.1"/>
    </source>
</evidence>
<reference evidence="13 14" key="1">
    <citation type="submission" date="2023-08" db="EMBL/GenBank/DDBJ databases">
        <title>Black Yeasts Isolated from many extreme environments.</title>
        <authorList>
            <person name="Coleine C."/>
            <person name="Stajich J.E."/>
            <person name="Selbmann L."/>
        </authorList>
    </citation>
    <scope>NUCLEOTIDE SEQUENCE [LARGE SCALE GENOMIC DNA]</scope>
    <source>
        <strain evidence="13 14">CCFEE 5885</strain>
    </source>
</reference>
<dbReference type="CDD" id="cd08366">
    <property type="entry name" value="APC10"/>
    <property type="match status" value="1"/>
</dbReference>
<dbReference type="PANTHER" id="PTHR43836">
    <property type="entry name" value="CATECHOL O-METHYLTRANSFERASE 1-RELATED"/>
    <property type="match status" value="1"/>
</dbReference>
<proteinExistence type="inferred from homology"/>
<evidence type="ECO:0000256" key="4">
    <source>
        <dbReference type="ARBA" id="ARBA00022618"/>
    </source>
</evidence>
<accession>A0ABR0K2D0</accession>
<feature type="region of interest" description="Disordered" evidence="11">
    <location>
        <begin position="300"/>
        <end position="321"/>
    </location>
</feature>
<keyword evidence="6" id="KW-0949">S-adenosyl-L-methionine</keyword>
<dbReference type="Pfam" id="PF03256">
    <property type="entry name" value="ANAPC10"/>
    <property type="match status" value="1"/>
</dbReference>
<evidence type="ECO:0000313" key="14">
    <source>
        <dbReference type="Proteomes" id="UP001345013"/>
    </source>
</evidence>
<dbReference type="InterPro" id="IPR004939">
    <property type="entry name" value="APC_su10/DOC_dom"/>
</dbReference>
<dbReference type="InterPro" id="IPR029063">
    <property type="entry name" value="SAM-dependent_MTases_sf"/>
</dbReference>
<dbReference type="Gene3D" id="3.40.50.150">
    <property type="entry name" value="Vaccinia Virus protein VP39"/>
    <property type="match status" value="1"/>
</dbReference>
<dbReference type="Pfam" id="PF01596">
    <property type="entry name" value="Methyltransf_3"/>
    <property type="match status" value="1"/>
</dbReference>
<comment type="similarity">
    <text evidence="10">Belongs to the class I-like SAM-binding methyltransferase superfamily. Cation-dependent O-methyltransferase family.</text>
</comment>
<dbReference type="InterPro" id="IPR008979">
    <property type="entry name" value="Galactose-bd-like_sf"/>
</dbReference>
<keyword evidence="14" id="KW-1185">Reference proteome</keyword>
<keyword evidence="3" id="KW-0489">Methyltransferase</keyword>
<keyword evidence="7" id="KW-0498">Mitosis</keyword>
<evidence type="ECO:0000256" key="11">
    <source>
        <dbReference type="SAM" id="MobiDB-lite"/>
    </source>
</evidence>
<keyword evidence="5" id="KW-0808">Transferase</keyword>
<feature type="domain" description="DOC" evidence="12">
    <location>
        <begin position="422"/>
        <end position="648"/>
    </location>
</feature>
<evidence type="ECO:0000256" key="5">
    <source>
        <dbReference type="ARBA" id="ARBA00022679"/>
    </source>
</evidence>